<dbReference type="PROSITE" id="PS00409">
    <property type="entry name" value="PROKAR_NTER_METHYL"/>
    <property type="match status" value="1"/>
</dbReference>
<reference evidence="3" key="1">
    <citation type="submission" date="2016-10" db="EMBL/GenBank/DDBJ databases">
        <authorList>
            <person name="Varghese N."/>
            <person name="Submissions S."/>
        </authorList>
    </citation>
    <scope>NUCLEOTIDE SEQUENCE [LARGE SCALE GENOMIC DNA]</scope>
    <source>
        <strain evidence="3">CCTCC 2012022</strain>
    </source>
</reference>
<dbReference type="InterPro" id="IPR045584">
    <property type="entry name" value="Pilin-like"/>
</dbReference>
<evidence type="ECO:0000313" key="3">
    <source>
        <dbReference type="Proteomes" id="UP000243063"/>
    </source>
</evidence>
<dbReference type="NCBIfam" id="TIGR02532">
    <property type="entry name" value="IV_pilin_GFxxxE"/>
    <property type="match status" value="1"/>
</dbReference>
<organism evidence="2 3">
    <name type="scientific">Geopseudomonas guangdongensis</name>
    <dbReference type="NCBI Taxonomy" id="1245526"/>
    <lineage>
        <taxon>Bacteria</taxon>
        <taxon>Pseudomonadati</taxon>
        <taxon>Pseudomonadota</taxon>
        <taxon>Gammaproteobacteria</taxon>
        <taxon>Pseudomonadales</taxon>
        <taxon>Pseudomonadaceae</taxon>
        <taxon>Geopseudomonas</taxon>
    </lineage>
</organism>
<keyword evidence="1" id="KW-1133">Transmembrane helix</keyword>
<accession>A0A1H2EHN9</accession>
<evidence type="ECO:0000256" key="1">
    <source>
        <dbReference type="SAM" id="Phobius"/>
    </source>
</evidence>
<protein>
    <submittedName>
        <fullName evidence="2">MSHA biogenesis protein MshO</fullName>
    </submittedName>
</protein>
<evidence type="ECO:0000313" key="2">
    <source>
        <dbReference type="EMBL" id="SDT94610.1"/>
    </source>
</evidence>
<dbReference type="AlphaFoldDB" id="A0A1H2EHN9"/>
<keyword evidence="1" id="KW-0472">Membrane</keyword>
<dbReference type="RefSeq" id="WP_231975261.1">
    <property type="nucleotide sequence ID" value="NZ_LT629780.1"/>
</dbReference>
<keyword evidence="3" id="KW-1185">Reference proteome</keyword>
<sequence>MILKTDTRRLRGFTLVELVMVIALASVVAVMVSSVLSRPLEGFMAQSRRAELTDMAAIALNRMTRDIRLAVPNSLRVSDSDGDGYGDTLELLPIHEAGRYRANQLPNASGNIDLNSVRYDPPRCPPPPGTCQIEVLSPLDKPRVEESKWMVIYNIGAGGASAPQAGANVWAYGKPGVITPTGVGFGLEPAQPPENKQKLVLSGVQLDGFGFAYASPQHRFYLAKEVVGYKCVTEGGETSLRRASFSDLRAAGTYEYGNARWLVGSVSRCRINYKPGTNTRNALVTIELGVKKGGEEVVLLQQVHVDNAP</sequence>
<dbReference type="EMBL" id="LT629780">
    <property type="protein sequence ID" value="SDT94610.1"/>
    <property type="molecule type" value="Genomic_DNA"/>
</dbReference>
<proteinExistence type="predicted"/>
<feature type="transmembrane region" description="Helical" evidence="1">
    <location>
        <begin position="12"/>
        <end position="36"/>
    </location>
</feature>
<dbReference type="STRING" id="1245526.SAMN05216580_0608"/>
<keyword evidence="1" id="KW-0812">Transmembrane</keyword>
<gene>
    <name evidence="2" type="ORF">SAMN05216580_0608</name>
</gene>
<dbReference type="SUPFAM" id="SSF54523">
    <property type="entry name" value="Pili subunits"/>
    <property type="match status" value="1"/>
</dbReference>
<dbReference type="Pfam" id="PF07963">
    <property type="entry name" value="N_methyl"/>
    <property type="match status" value="1"/>
</dbReference>
<name>A0A1H2EHN9_9GAMM</name>
<dbReference type="InterPro" id="IPR012902">
    <property type="entry name" value="N_methyl_site"/>
</dbReference>
<dbReference type="Proteomes" id="UP000243063">
    <property type="component" value="Chromosome I"/>
</dbReference>